<dbReference type="GO" id="GO:0003677">
    <property type="term" value="F:DNA binding"/>
    <property type="evidence" value="ECO:0007669"/>
    <property type="project" value="UniProtKB-KW"/>
</dbReference>
<evidence type="ECO:0000313" key="6">
    <source>
        <dbReference type="EMBL" id="SSA46016.1"/>
    </source>
</evidence>
<evidence type="ECO:0000313" key="7">
    <source>
        <dbReference type="Proteomes" id="UP000245839"/>
    </source>
</evidence>
<keyword evidence="3" id="KW-0804">Transcription</keyword>
<dbReference type="EMBL" id="UETC01000004">
    <property type="protein sequence ID" value="SSA46016.1"/>
    <property type="molecule type" value="Genomic_DNA"/>
</dbReference>
<keyword evidence="7" id="KW-1185">Reference proteome</keyword>
<gene>
    <name evidence="5" type="ORF">BCF38_104290</name>
    <name evidence="6" type="ORF">SAMN05421539_104290</name>
</gene>
<dbReference type="Proteomes" id="UP000245839">
    <property type="component" value="Unassembled WGS sequence"/>
</dbReference>
<protein>
    <submittedName>
        <fullName evidence="6">LuxR family transcriptional regulator</fullName>
    </submittedName>
</protein>
<evidence type="ECO:0000256" key="3">
    <source>
        <dbReference type="ARBA" id="ARBA00023163"/>
    </source>
</evidence>
<reference evidence="5 7" key="2">
    <citation type="submission" date="2018-03" db="EMBL/GenBank/DDBJ databases">
        <title>Genomic Encyclopedia of Archaeal and Bacterial Type Strains, Phase II (KMG-II): from individual species to whole genera.</title>
        <authorList>
            <person name="Goeker M."/>
        </authorList>
    </citation>
    <scope>NUCLEOTIDE SEQUENCE [LARGE SCALE GENOMIC DNA]</scope>
    <source>
        <strain evidence="5 7">DSM 25227</strain>
    </source>
</reference>
<accession>A0A2Y9API9</accession>
<dbReference type="InterPro" id="IPR005143">
    <property type="entry name" value="TF_LuxR_autoind-bd_dom"/>
</dbReference>
<evidence type="ECO:0000259" key="4">
    <source>
        <dbReference type="Pfam" id="PF03472"/>
    </source>
</evidence>
<evidence type="ECO:0000313" key="5">
    <source>
        <dbReference type="EMBL" id="PWJ19354.1"/>
    </source>
</evidence>
<dbReference type="AlphaFoldDB" id="A0A2Y9API9"/>
<reference evidence="6 8" key="1">
    <citation type="submission" date="2016-10" db="EMBL/GenBank/DDBJ databases">
        <authorList>
            <person name="Cai Z."/>
        </authorList>
    </citation>
    <scope>NUCLEOTIDE SEQUENCE [LARGE SCALE GENOMIC DNA]</scope>
    <source>
        <strain evidence="6 8">DSM 25227</strain>
    </source>
</reference>
<evidence type="ECO:0000313" key="8">
    <source>
        <dbReference type="Proteomes" id="UP000251571"/>
    </source>
</evidence>
<dbReference type="RefSeq" id="WP_170125409.1">
    <property type="nucleotide sequence ID" value="NZ_QGDJ01000004.1"/>
</dbReference>
<name>A0A2Y9API9_9RHOB</name>
<dbReference type="InterPro" id="IPR036693">
    <property type="entry name" value="TF_LuxR_autoind-bd_dom_sf"/>
</dbReference>
<proteinExistence type="predicted"/>
<sequence>MDKATQLIGLFDGLDEMSPSGYAIGLHLSFTTSKYIFQAYPREWMEVYSRKGLILQDPTIRWGVENTGAIRWSDLERSDPGGVINEARLHGLVEGVSISFATDSSRSLASFATPGERFDDATVAELSGRLRKMHEITADIEADSPEDERIRRFAASLSVRGSHGGS</sequence>
<organism evidence="6 8">
    <name type="scientific">Jannaschia seohaensis</name>
    <dbReference type="NCBI Taxonomy" id="475081"/>
    <lineage>
        <taxon>Bacteria</taxon>
        <taxon>Pseudomonadati</taxon>
        <taxon>Pseudomonadota</taxon>
        <taxon>Alphaproteobacteria</taxon>
        <taxon>Rhodobacterales</taxon>
        <taxon>Roseobacteraceae</taxon>
        <taxon>Jannaschia</taxon>
    </lineage>
</organism>
<evidence type="ECO:0000256" key="1">
    <source>
        <dbReference type="ARBA" id="ARBA00023015"/>
    </source>
</evidence>
<keyword evidence="1" id="KW-0805">Transcription regulation</keyword>
<dbReference type="Pfam" id="PF03472">
    <property type="entry name" value="Autoind_bind"/>
    <property type="match status" value="1"/>
</dbReference>
<dbReference type="SUPFAM" id="SSF75516">
    <property type="entry name" value="Pheromone-binding domain of LuxR-like quorum-sensing transcription factors"/>
    <property type="match status" value="1"/>
</dbReference>
<dbReference type="Gene3D" id="3.30.450.80">
    <property type="entry name" value="Transcription factor LuxR-like, autoinducer-binding domain"/>
    <property type="match status" value="1"/>
</dbReference>
<dbReference type="Proteomes" id="UP000251571">
    <property type="component" value="Unassembled WGS sequence"/>
</dbReference>
<evidence type="ECO:0000256" key="2">
    <source>
        <dbReference type="ARBA" id="ARBA00023125"/>
    </source>
</evidence>
<feature type="domain" description="Transcription factor LuxR-like autoinducer-binding" evidence="4">
    <location>
        <begin position="33"/>
        <end position="127"/>
    </location>
</feature>
<dbReference type="EMBL" id="QGDJ01000004">
    <property type="protein sequence ID" value="PWJ19354.1"/>
    <property type="molecule type" value="Genomic_DNA"/>
</dbReference>
<keyword evidence="2" id="KW-0238">DNA-binding</keyword>